<gene>
    <name evidence="2" type="ORF">GCM10011507_11980</name>
</gene>
<proteinExistence type="predicted"/>
<evidence type="ECO:0000313" key="2">
    <source>
        <dbReference type="EMBL" id="GGA62052.1"/>
    </source>
</evidence>
<dbReference type="SUPFAM" id="SSF50939">
    <property type="entry name" value="Sialidases"/>
    <property type="match status" value="1"/>
</dbReference>
<comment type="caution">
    <text evidence="2">The sequence shown here is derived from an EMBL/GenBank/DDBJ whole genome shotgun (WGS) entry which is preliminary data.</text>
</comment>
<sequence length="657" mass="71083">MNRKYKFHALLLALVVVFSCPQLWAVNWLPFGPDGGDARAFAADPHDPSHIYLGTATGWMYESRDAGASWQRLAWVGKRHDLVLDSMVVDKANPRHIVVGAWVLGDVDGGIYVSNDGGHSWTDEPEMRGQSIRSLAEAPSDPNLLVAGSLKGVYRSTDGGTHWTLISPAGSREIHEVESVAIDPVDPQIIYAGTWHLPWKTTDGGAHWVNIKEGVIDDSDVFSIIVDPKTPKTVYASACSGIYKSENGGLRFQKIQGIPSTARRTRVLMQDPKNLNIVFAGTTEGLFRSGDSGKTWLRTTGPEIIVNDVYVDPNDTNRVLLATDRGGVLASRDGGYSFIPSNTGFSTRQIVSYVADQEYPARIYVGVVNDKEWGGVFESENGGLTWAQKSAGLDGHDVVSLEQAPDGAILAGTRHGVFRLQGDVWVRVDKIDLSTAMRRGAVVRRNVRLRVDPPGDPFDANVSSLARAGDTLYAATSDGLLASYSAGLSWKLVAGLARQDWNFVAASRSMIAVATLNSAMMSVNDGKHWVHVSLPPALTQISGLAVDGSGGIWMGGLQGVFYSENEGATWQTLSAVAIKGVNSLYFDEGTQRMLITADGGNTIAYAVHLPDMRVEYWNTGWNLKLVRAVGDHLVGATLYDGVVVQPRMVDSADVHGH</sequence>
<dbReference type="PANTHER" id="PTHR43739">
    <property type="entry name" value="XYLOGLUCANASE (EUROFUNG)"/>
    <property type="match status" value="1"/>
</dbReference>
<feature type="chain" id="PRO_5037645820" description="Transcriptional regulator" evidence="1">
    <location>
        <begin position="26"/>
        <end position="657"/>
    </location>
</feature>
<organism evidence="2 3">
    <name type="scientific">Edaphobacter acidisoli</name>
    <dbReference type="NCBI Taxonomy" id="2040573"/>
    <lineage>
        <taxon>Bacteria</taxon>
        <taxon>Pseudomonadati</taxon>
        <taxon>Acidobacteriota</taxon>
        <taxon>Terriglobia</taxon>
        <taxon>Terriglobales</taxon>
        <taxon>Acidobacteriaceae</taxon>
        <taxon>Edaphobacter</taxon>
    </lineage>
</organism>
<dbReference type="RefSeq" id="WP_229668745.1">
    <property type="nucleotide sequence ID" value="NZ_BMJB01000001.1"/>
</dbReference>
<dbReference type="Proteomes" id="UP000648801">
    <property type="component" value="Unassembled WGS sequence"/>
</dbReference>
<dbReference type="GO" id="GO:0010411">
    <property type="term" value="P:xyloglucan metabolic process"/>
    <property type="evidence" value="ECO:0007669"/>
    <property type="project" value="TreeGrafter"/>
</dbReference>
<reference evidence="2" key="2">
    <citation type="submission" date="2020-09" db="EMBL/GenBank/DDBJ databases">
        <authorList>
            <person name="Sun Q."/>
            <person name="Zhou Y."/>
        </authorList>
    </citation>
    <scope>NUCLEOTIDE SEQUENCE</scope>
    <source>
        <strain evidence="2">CGMCC 1.15447</strain>
    </source>
</reference>
<feature type="signal peptide" evidence="1">
    <location>
        <begin position="1"/>
        <end position="25"/>
    </location>
</feature>
<dbReference type="EMBL" id="BMJB01000001">
    <property type="protein sequence ID" value="GGA62052.1"/>
    <property type="molecule type" value="Genomic_DNA"/>
</dbReference>
<dbReference type="AlphaFoldDB" id="A0A916RMN4"/>
<dbReference type="InterPro" id="IPR036278">
    <property type="entry name" value="Sialidase_sf"/>
</dbReference>
<evidence type="ECO:0000313" key="3">
    <source>
        <dbReference type="Proteomes" id="UP000648801"/>
    </source>
</evidence>
<evidence type="ECO:0000256" key="1">
    <source>
        <dbReference type="SAM" id="SignalP"/>
    </source>
</evidence>
<dbReference type="PANTHER" id="PTHR43739:SF5">
    <property type="entry name" value="EXO-ALPHA-SIALIDASE"/>
    <property type="match status" value="1"/>
</dbReference>
<reference evidence="2" key="1">
    <citation type="journal article" date="2014" name="Int. J. Syst. Evol. Microbiol.">
        <title>Complete genome sequence of Corynebacterium casei LMG S-19264T (=DSM 44701T), isolated from a smear-ripened cheese.</title>
        <authorList>
            <consortium name="US DOE Joint Genome Institute (JGI-PGF)"/>
            <person name="Walter F."/>
            <person name="Albersmeier A."/>
            <person name="Kalinowski J."/>
            <person name="Ruckert C."/>
        </authorList>
    </citation>
    <scope>NUCLEOTIDE SEQUENCE</scope>
    <source>
        <strain evidence="2">CGMCC 1.15447</strain>
    </source>
</reference>
<keyword evidence="1" id="KW-0732">Signal</keyword>
<accession>A0A916RMN4</accession>
<dbReference type="InterPro" id="IPR015943">
    <property type="entry name" value="WD40/YVTN_repeat-like_dom_sf"/>
</dbReference>
<dbReference type="InterPro" id="IPR052025">
    <property type="entry name" value="Xyloglucanase_GH74"/>
</dbReference>
<dbReference type="Gene3D" id="2.130.10.10">
    <property type="entry name" value="YVTN repeat-like/Quinoprotein amine dehydrogenase"/>
    <property type="match status" value="5"/>
</dbReference>
<keyword evidence="3" id="KW-1185">Reference proteome</keyword>
<protein>
    <recommendedName>
        <fullName evidence="4">Transcriptional regulator</fullName>
    </recommendedName>
</protein>
<dbReference type="CDD" id="cd15482">
    <property type="entry name" value="Sialidase_non-viral"/>
    <property type="match status" value="1"/>
</dbReference>
<name>A0A916RMN4_9BACT</name>
<dbReference type="PROSITE" id="PS51257">
    <property type="entry name" value="PROKAR_LIPOPROTEIN"/>
    <property type="match status" value="1"/>
</dbReference>
<evidence type="ECO:0008006" key="4">
    <source>
        <dbReference type="Google" id="ProtNLM"/>
    </source>
</evidence>
<dbReference type="SUPFAM" id="SSF110296">
    <property type="entry name" value="Oligoxyloglucan reducing end-specific cellobiohydrolase"/>
    <property type="match status" value="1"/>
</dbReference>